<dbReference type="RefSeq" id="WP_129876845.1">
    <property type="nucleotide sequence ID" value="NZ_SEWG01000004.1"/>
</dbReference>
<dbReference type="OrthoDB" id="650731at2"/>
<dbReference type="Proteomes" id="UP000293331">
    <property type="component" value="Unassembled WGS sequence"/>
</dbReference>
<dbReference type="EMBL" id="SEWG01000004">
    <property type="protein sequence ID" value="RYU90188.1"/>
    <property type="molecule type" value="Genomic_DNA"/>
</dbReference>
<accession>A0A4Q5LKR2</accession>
<sequence length="191" mass="22090">MIKAASAIKKACTRHQLTLDKINFDFNNFSTLPKGDNFKLTNCWKFTGISEQAFIVSYSNSYRLAIVKPEIDYRPYHVTSDYLAAYIIFKDDTPDTIIQPITFAEMVMNILFHQNIKIPMHSGFNKKYLLQSGDKNRIVEILIAGVIEIFELQDDLHLEIRNNECLIYLLRPIQENDGLTLANITKKLLNR</sequence>
<organism evidence="1 2">
    <name type="scientific">Mucilaginibacter terrigena</name>
    <dbReference type="NCBI Taxonomy" id="2492395"/>
    <lineage>
        <taxon>Bacteria</taxon>
        <taxon>Pseudomonadati</taxon>
        <taxon>Bacteroidota</taxon>
        <taxon>Sphingobacteriia</taxon>
        <taxon>Sphingobacteriales</taxon>
        <taxon>Sphingobacteriaceae</taxon>
        <taxon>Mucilaginibacter</taxon>
    </lineage>
</organism>
<dbReference type="AlphaFoldDB" id="A0A4Q5LKR2"/>
<gene>
    <name evidence="1" type="ORF">EWM62_11660</name>
</gene>
<reference evidence="1 2" key="1">
    <citation type="submission" date="2019-02" db="EMBL/GenBank/DDBJ databases">
        <title>Bacterial novel species Mucilaginibacter sp. 17JY9-4 isolated from soil.</title>
        <authorList>
            <person name="Jung H.-Y."/>
        </authorList>
    </citation>
    <scope>NUCLEOTIDE SEQUENCE [LARGE SCALE GENOMIC DNA]</scope>
    <source>
        <strain evidence="1 2">17JY9-4</strain>
    </source>
</reference>
<evidence type="ECO:0000313" key="2">
    <source>
        <dbReference type="Proteomes" id="UP000293331"/>
    </source>
</evidence>
<evidence type="ECO:0000313" key="1">
    <source>
        <dbReference type="EMBL" id="RYU90188.1"/>
    </source>
</evidence>
<proteinExistence type="predicted"/>
<protein>
    <submittedName>
        <fullName evidence="1">Uncharacterized protein</fullName>
    </submittedName>
</protein>
<comment type="caution">
    <text evidence="1">The sequence shown here is derived from an EMBL/GenBank/DDBJ whole genome shotgun (WGS) entry which is preliminary data.</text>
</comment>
<keyword evidence="2" id="KW-1185">Reference proteome</keyword>
<name>A0A4Q5LKR2_9SPHI</name>